<feature type="modified residue" description="4-aspartylphosphate" evidence="3">
    <location>
        <position position="59"/>
    </location>
</feature>
<dbReference type="InterPro" id="IPR001789">
    <property type="entry name" value="Sig_transdc_resp-reg_receiver"/>
</dbReference>
<feature type="domain" description="Response regulatory" evidence="5">
    <location>
        <begin position="8"/>
        <end position="124"/>
    </location>
</feature>
<proteinExistence type="predicted"/>
<accession>A0ABQ6PI06</accession>
<keyword evidence="2" id="KW-0238">DNA-binding</keyword>
<dbReference type="Pfam" id="PF00196">
    <property type="entry name" value="GerE"/>
    <property type="match status" value="1"/>
</dbReference>
<dbReference type="Proteomes" id="UP001338309">
    <property type="component" value="Unassembled WGS sequence"/>
</dbReference>
<dbReference type="Pfam" id="PF00072">
    <property type="entry name" value="Response_reg"/>
    <property type="match status" value="1"/>
</dbReference>
<dbReference type="SMART" id="SM00421">
    <property type="entry name" value="HTH_LUXR"/>
    <property type="match status" value="1"/>
</dbReference>
<dbReference type="CDD" id="cd06170">
    <property type="entry name" value="LuxR_C_like"/>
    <property type="match status" value="1"/>
</dbReference>
<dbReference type="CDD" id="cd17535">
    <property type="entry name" value="REC_NarL-like"/>
    <property type="match status" value="1"/>
</dbReference>
<dbReference type="InterPro" id="IPR051015">
    <property type="entry name" value="EvgA-like"/>
</dbReference>
<dbReference type="PROSITE" id="PS50110">
    <property type="entry name" value="RESPONSE_REGULATORY"/>
    <property type="match status" value="1"/>
</dbReference>
<organism evidence="6 7">
    <name type="scientific">Algoriphagus confluentis</name>
    <dbReference type="NCBI Taxonomy" id="1697556"/>
    <lineage>
        <taxon>Bacteria</taxon>
        <taxon>Pseudomonadati</taxon>
        <taxon>Bacteroidota</taxon>
        <taxon>Cytophagia</taxon>
        <taxon>Cytophagales</taxon>
        <taxon>Cyclobacteriaceae</taxon>
        <taxon>Algoriphagus</taxon>
    </lineage>
</organism>
<reference evidence="6 7" key="1">
    <citation type="submission" date="2023-08" db="EMBL/GenBank/DDBJ databases">
        <title>Draft genome sequence of Algoriphagus confluentis.</title>
        <authorList>
            <person name="Takatani N."/>
            <person name="Hosokawa M."/>
            <person name="Sawabe T."/>
        </authorList>
    </citation>
    <scope>NUCLEOTIDE SEQUENCE [LARGE SCALE GENOMIC DNA]</scope>
    <source>
        <strain evidence="6 7">NBRC 111222</strain>
    </source>
</reference>
<evidence type="ECO:0000259" key="4">
    <source>
        <dbReference type="PROSITE" id="PS50043"/>
    </source>
</evidence>
<dbReference type="PROSITE" id="PS00622">
    <property type="entry name" value="HTH_LUXR_1"/>
    <property type="match status" value="1"/>
</dbReference>
<evidence type="ECO:0000256" key="2">
    <source>
        <dbReference type="ARBA" id="ARBA00023125"/>
    </source>
</evidence>
<gene>
    <name evidence="6" type="ORF">Aconfl_01160</name>
</gene>
<feature type="domain" description="HTH luxR-type" evidence="4">
    <location>
        <begin position="143"/>
        <end position="208"/>
    </location>
</feature>
<evidence type="ECO:0000313" key="6">
    <source>
        <dbReference type="EMBL" id="GMQ27474.1"/>
    </source>
</evidence>
<dbReference type="RefSeq" id="WP_338222292.1">
    <property type="nucleotide sequence ID" value="NZ_BTPD01000001.1"/>
</dbReference>
<protein>
    <submittedName>
        <fullName evidence="6">Response regulator transcription factor</fullName>
    </submittedName>
</protein>
<dbReference type="Gene3D" id="1.10.10.10">
    <property type="entry name" value="Winged helix-like DNA-binding domain superfamily/Winged helix DNA-binding domain"/>
    <property type="match status" value="1"/>
</dbReference>
<dbReference type="InterPro" id="IPR016032">
    <property type="entry name" value="Sig_transdc_resp-reg_C-effctor"/>
</dbReference>
<dbReference type="InterPro" id="IPR000792">
    <property type="entry name" value="Tscrpt_reg_LuxR_C"/>
</dbReference>
<comment type="caution">
    <text evidence="6">The sequence shown here is derived from an EMBL/GenBank/DDBJ whole genome shotgun (WGS) entry which is preliminary data.</text>
</comment>
<name>A0ABQ6PI06_9BACT</name>
<dbReference type="InterPro" id="IPR011006">
    <property type="entry name" value="CheY-like_superfamily"/>
</dbReference>
<dbReference type="PROSITE" id="PS50043">
    <property type="entry name" value="HTH_LUXR_2"/>
    <property type="match status" value="1"/>
</dbReference>
<dbReference type="PANTHER" id="PTHR45566:SF1">
    <property type="entry name" value="HTH-TYPE TRANSCRIPTIONAL REGULATOR YHJB-RELATED"/>
    <property type="match status" value="1"/>
</dbReference>
<evidence type="ECO:0000256" key="1">
    <source>
        <dbReference type="ARBA" id="ARBA00022553"/>
    </source>
</evidence>
<dbReference type="Gene3D" id="3.40.50.2300">
    <property type="match status" value="1"/>
</dbReference>
<dbReference type="PRINTS" id="PR00038">
    <property type="entry name" value="HTHLUXR"/>
</dbReference>
<dbReference type="PANTHER" id="PTHR45566">
    <property type="entry name" value="HTH-TYPE TRANSCRIPTIONAL REGULATOR YHJB-RELATED"/>
    <property type="match status" value="1"/>
</dbReference>
<dbReference type="EMBL" id="BTPD01000001">
    <property type="protein sequence ID" value="GMQ27474.1"/>
    <property type="molecule type" value="Genomic_DNA"/>
</dbReference>
<keyword evidence="7" id="KW-1185">Reference proteome</keyword>
<evidence type="ECO:0000256" key="3">
    <source>
        <dbReference type="PROSITE-ProRule" id="PRU00169"/>
    </source>
</evidence>
<dbReference type="SUPFAM" id="SSF52172">
    <property type="entry name" value="CheY-like"/>
    <property type="match status" value="1"/>
</dbReference>
<sequence length="212" mass="24047">MLNFSEISIVHIDDHLLFAQGVYSLIGNETFIQNLVHAETLSEGLELVKKIQPELVLLDYFLPDSKGVESIQKLRDIYPDCRIILLTMENNPEVMEKCRREGAIAYLPKSISKKDLVEALENAIQDIPTFPQLSPDPPLVSESKSQLNILSKREKQIANLITKGYTSAEIAEQLFLSEFTVNTHRRNLIHKLGLKNSAQLVAFIENLKFKES</sequence>
<evidence type="ECO:0000259" key="5">
    <source>
        <dbReference type="PROSITE" id="PS50110"/>
    </source>
</evidence>
<dbReference type="InterPro" id="IPR036388">
    <property type="entry name" value="WH-like_DNA-bd_sf"/>
</dbReference>
<dbReference type="SMART" id="SM00448">
    <property type="entry name" value="REC"/>
    <property type="match status" value="1"/>
</dbReference>
<evidence type="ECO:0000313" key="7">
    <source>
        <dbReference type="Proteomes" id="UP001338309"/>
    </source>
</evidence>
<dbReference type="InterPro" id="IPR058245">
    <property type="entry name" value="NreC/VraR/RcsB-like_REC"/>
</dbReference>
<dbReference type="SUPFAM" id="SSF46894">
    <property type="entry name" value="C-terminal effector domain of the bipartite response regulators"/>
    <property type="match status" value="1"/>
</dbReference>
<keyword evidence="1 3" id="KW-0597">Phosphoprotein</keyword>